<organism evidence="1">
    <name type="scientific">Aeromonas hydrophila</name>
    <dbReference type="NCBI Taxonomy" id="644"/>
    <lineage>
        <taxon>Bacteria</taxon>
        <taxon>Pseudomonadati</taxon>
        <taxon>Pseudomonadota</taxon>
        <taxon>Gammaproteobacteria</taxon>
        <taxon>Aeromonadales</taxon>
        <taxon>Aeromonadaceae</taxon>
        <taxon>Aeromonas</taxon>
    </lineage>
</organism>
<proteinExistence type="predicted"/>
<name>A0A8I0BCG4_AERHY</name>
<dbReference type="RefSeq" id="WP_187590541.1">
    <property type="nucleotide sequence ID" value="NZ_JACLAM010000001.1"/>
</dbReference>
<dbReference type="Gene3D" id="1.10.260.40">
    <property type="entry name" value="lambda repressor-like DNA-binding domains"/>
    <property type="match status" value="1"/>
</dbReference>
<protein>
    <submittedName>
        <fullName evidence="1">Cro/Cl family transcriptional regulator</fullName>
    </submittedName>
</protein>
<dbReference type="SUPFAM" id="SSF47413">
    <property type="entry name" value="lambda repressor-like DNA-binding domains"/>
    <property type="match status" value="1"/>
</dbReference>
<dbReference type="AlphaFoldDB" id="A0A8I0BCG4"/>
<gene>
    <name evidence="1" type="ORF">H2136_20065</name>
</gene>
<evidence type="ECO:0000313" key="1">
    <source>
        <dbReference type="EMBL" id="MBC8674269.1"/>
    </source>
</evidence>
<comment type="caution">
    <text evidence="1">The sequence shown here is derived from an EMBL/GenBank/DDBJ whole genome shotgun (WGS) entry which is preliminary data.</text>
</comment>
<dbReference type="EMBL" id="JACLAN010000013">
    <property type="protein sequence ID" value="MBC8674269.1"/>
    <property type="molecule type" value="Genomic_DNA"/>
</dbReference>
<dbReference type="GO" id="GO:0003677">
    <property type="term" value="F:DNA binding"/>
    <property type="evidence" value="ECO:0007669"/>
    <property type="project" value="InterPro"/>
</dbReference>
<dbReference type="Pfam" id="PF14549">
    <property type="entry name" value="P22_Cro"/>
    <property type="match status" value="1"/>
</dbReference>
<sequence length="65" mass="6966">MKKQDAIDHFGGATKLAQALGCKPQAISQWRDHVPQGRAYQIEVLTGGKLKAGAHSTPQQPTPCV</sequence>
<dbReference type="InterPro" id="IPR010982">
    <property type="entry name" value="Lambda_DNA-bd_dom_sf"/>
</dbReference>
<reference evidence="1" key="1">
    <citation type="submission" date="2020-07" db="EMBL/GenBank/DDBJ databases">
        <title>Carbapenem Resistant Aeromonas hydrophila Carrying blacphA7 Isolated from Two Solid Organ Transplant Patients.</title>
        <authorList>
            <person name="Hilt E."/>
            <person name="Fitzwater S.P."/>
            <person name="Ward K."/>
            <person name="De St Maurice A."/>
            <person name="Chandrasekaran S."/>
            <person name="Garner O.B."/>
            <person name="Yang S."/>
        </authorList>
    </citation>
    <scope>NUCLEOTIDE SEQUENCE</scope>
    <source>
        <strain evidence="1">B-1</strain>
    </source>
</reference>
<accession>A0A8I0BCG4</accession>